<evidence type="ECO:0000313" key="2">
    <source>
        <dbReference type="EMBL" id="QEW28900.1"/>
    </source>
</evidence>
<dbReference type="EMBL" id="CP031598">
    <property type="protein sequence ID" value="QEW28900.1"/>
    <property type="molecule type" value="Genomic_DNA"/>
</dbReference>
<reference evidence="1 3" key="1">
    <citation type="submission" date="2015-04" db="EMBL/GenBank/DDBJ databases">
        <title>The draft genome sequence of Roseovarius indicus B108T.</title>
        <authorList>
            <person name="Li G."/>
            <person name="Lai Q."/>
            <person name="Shao Z."/>
            <person name="Yan P."/>
        </authorList>
    </citation>
    <scope>NUCLEOTIDE SEQUENCE [LARGE SCALE GENOMIC DNA]</scope>
    <source>
        <strain evidence="1 3">B108</strain>
    </source>
</reference>
<keyword evidence="3" id="KW-1185">Reference proteome</keyword>
<gene>
    <name evidence="2" type="ORF">RIdsm_04741</name>
    <name evidence="1" type="ORF">XM52_02635</name>
</gene>
<dbReference type="Proteomes" id="UP000051401">
    <property type="component" value="Unassembled WGS sequence"/>
</dbReference>
<sequence length="148" mass="15918">MTNERASANSPAMSRRTILTALPVSGAALALPASGTACSPDPVASLYREWLDTRKEWRELAELPGNGDFDDPRSIAAQAREFRIEKQMLALRPTSLEGIAGLAALAWAYVDPGFIDADELAEHAQSGDCRTIVAIWKACTGLEGYPIT</sequence>
<dbReference type="RefSeq" id="WP_057812958.1">
    <property type="nucleotide sequence ID" value="NZ_CP031598.1"/>
</dbReference>
<dbReference type="InterPro" id="IPR006311">
    <property type="entry name" value="TAT_signal"/>
</dbReference>
<dbReference type="EMBL" id="LAXI01000001">
    <property type="protein sequence ID" value="KRS19745.1"/>
    <property type="molecule type" value="Genomic_DNA"/>
</dbReference>
<organism evidence="1 3">
    <name type="scientific">Roseovarius indicus</name>
    <dbReference type="NCBI Taxonomy" id="540747"/>
    <lineage>
        <taxon>Bacteria</taxon>
        <taxon>Pseudomonadati</taxon>
        <taxon>Pseudomonadota</taxon>
        <taxon>Alphaproteobacteria</taxon>
        <taxon>Rhodobacterales</taxon>
        <taxon>Roseobacteraceae</taxon>
        <taxon>Roseovarius</taxon>
    </lineage>
</organism>
<dbReference type="Proteomes" id="UP000325785">
    <property type="component" value="Chromosome"/>
</dbReference>
<evidence type="ECO:0000313" key="1">
    <source>
        <dbReference type="EMBL" id="KRS19745.1"/>
    </source>
</evidence>
<accession>A0A0T5PF85</accession>
<dbReference type="AlphaFoldDB" id="A0A0T5PF85"/>
<reference evidence="2 4" key="2">
    <citation type="submission" date="2018-08" db="EMBL/GenBank/DDBJ databases">
        <title>Genetic Globetrotter - A new plasmid hitch-hiking vast phylogenetic and geographic distances.</title>
        <authorList>
            <person name="Vollmers J."/>
            <person name="Petersen J."/>
        </authorList>
    </citation>
    <scope>NUCLEOTIDE SEQUENCE [LARGE SCALE GENOMIC DNA]</scope>
    <source>
        <strain evidence="2 4">DSM 26383</strain>
    </source>
</reference>
<proteinExistence type="predicted"/>
<dbReference type="KEGG" id="rid:RIdsm_04741"/>
<dbReference type="OrthoDB" id="7870012at2"/>
<dbReference type="PROSITE" id="PS51318">
    <property type="entry name" value="TAT"/>
    <property type="match status" value="1"/>
</dbReference>
<dbReference type="PATRIC" id="fig|540747.5.peg.536"/>
<protein>
    <submittedName>
        <fullName evidence="1">Uncharacterized protein</fullName>
    </submittedName>
</protein>
<name>A0A0T5PF85_9RHOB</name>
<evidence type="ECO:0000313" key="3">
    <source>
        <dbReference type="Proteomes" id="UP000051401"/>
    </source>
</evidence>
<evidence type="ECO:0000313" key="4">
    <source>
        <dbReference type="Proteomes" id="UP000325785"/>
    </source>
</evidence>